<dbReference type="SMART" id="SM00474">
    <property type="entry name" value="35EXOc"/>
    <property type="match status" value="1"/>
</dbReference>
<dbReference type="GO" id="GO:0008408">
    <property type="term" value="F:3'-5' exonuclease activity"/>
    <property type="evidence" value="ECO:0007669"/>
    <property type="project" value="InterPro"/>
</dbReference>
<dbReference type="Gene3D" id="3.30.420.10">
    <property type="entry name" value="Ribonuclease H-like superfamily/Ribonuclease H"/>
    <property type="match status" value="1"/>
</dbReference>
<dbReference type="Pfam" id="PF00570">
    <property type="entry name" value="HRDC"/>
    <property type="match status" value="1"/>
</dbReference>
<dbReference type="PANTHER" id="PTHR47649">
    <property type="entry name" value="RIBONUCLEASE D"/>
    <property type="match status" value="1"/>
</dbReference>
<proteinExistence type="predicted"/>
<keyword evidence="3" id="KW-1185">Reference proteome</keyword>
<dbReference type="PANTHER" id="PTHR47649:SF1">
    <property type="entry name" value="RIBONUCLEASE D"/>
    <property type="match status" value="1"/>
</dbReference>
<reference evidence="3" key="1">
    <citation type="submission" date="2019-11" db="EMBL/GenBank/DDBJ databases">
        <title>Isolation and characterization of two novel species in the genus Thiomicrorhabdus.</title>
        <authorList>
            <person name="Mochizuki J."/>
            <person name="Kojima H."/>
            <person name="Fukui M."/>
        </authorList>
    </citation>
    <scope>NUCLEOTIDE SEQUENCE [LARGE SCALE GENOMIC DNA]</scope>
    <source>
        <strain evidence="3">aks77</strain>
    </source>
</reference>
<organism evidence="2 3">
    <name type="scientific">Thiosulfatimonas sediminis</name>
    <dbReference type="NCBI Taxonomy" id="2675054"/>
    <lineage>
        <taxon>Bacteria</taxon>
        <taxon>Pseudomonadati</taxon>
        <taxon>Pseudomonadota</taxon>
        <taxon>Gammaproteobacteria</taxon>
        <taxon>Thiotrichales</taxon>
        <taxon>Piscirickettsiaceae</taxon>
        <taxon>Thiosulfatimonas</taxon>
    </lineage>
</organism>
<accession>A0A6F8PUE2</accession>
<dbReference type="Proteomes" id="UP000501726">
    <property type="component" value="Chromosome"/>
</dbReference>
<dbReference type="AlphaFoldDB" id="A0A6F8PUE2"/>
<dbReference type="InterPro" id="IPR051086">
    <property type="entry name" value="RNase_D-like"/>
</dbReference>
<sequence>MPIDSKQRTYQYIDQPHKLATLCHDLLCQEVEWFAIDTEFVRVDTYFPELSLVQLATEDKAFYLIDPLAIKESAPTAGSTNPLQPLIDLLANPAICKVFHSARQDIEVLFQLQNVMLQNIFDTQFAALFLGYGDMAGFARVIEGQLGIRLEKSQTRTNWHARPLSLEQIDYALDDVDYLVDLYQVCIEKLHLPQLNALQEDNESLLQAELYCTEPQNAWLKLKGLNRLKPKQLAIVQQLAQWRENYAIANNLPKKWSLSDEVILDIAKRPPQTVQALYKVPNIKASSVREFGDCWIALIDQVFAMPMDTYPQLPIAITAPTPEEESLLLIAQAICQQKAREYHLQINHLANKDDLLILIRQPLQSNLIGWRQLILGQPLQAWLKGNSAVQYTQGKLSFYSI</sequence>
<dbReference type="InterPro" id="IPR002121">
    <property type="entry name" value="HRDC_dom"/>
</dbReference>
<dbReference type="InterPro" id="IPR012337">
    <property type="entry name" value="RNaseH-like_sf"/>
</dbReference>
<dbReference type="GO" id="GO:0000166">
    <property type="term" value="F:nucleotide binding"/>
    <property type="evidence" value="ECO:0007669"/>
    <property type="project" value="InterPro"/>
</dbReference>
<dbReference type="InterPro" id="IPR002562">
    <property type="entry name" value="3'-5'_exonuclease_dom"/>
</dbReference>
<dbReference type="PROSITE" id="PS50967">
    <property type="entry name" value="HRDC"/>
    <property type="match status" value="1"/>
</dbReference>
<dbReference type="GO" id="GO:0006139">
    <property type="term" value="P:nucleobase-containing compound metabolic process"/>
    <property type="evidence" value="ECO:0007669"/>
    <property type="project" value="InterPro"/>
</dbReference>
<evidence type="ECO:0000259" key="1">
    <source>
        <dbReference type="PROSITE" id="PS50967"/>
    </source>
</evidence>
<gene>
    <name evidence="2" type="primary">rnd</name>
    <name evidence="2" type="ORF">THMIRHAS_10200</name>
</gene>
<dbReference type="InterPro" id="IPR010997">
    <property type="entry name" value="HRDC-like_sf"/>
</dbReference>
<dbReference type="SMART" id="SM00341">
    <property type="entry name" value="HRDC"/>
    <property type="match status" value="1"/>
</dbReference>
<dbReference type="Pfam" id="PF01612">
    <property type="entry name" value="DNA_pol_A_exo1"/>
    <property type="match status" value="1"/>
</dbReference>
<evidence type="ECO:0000313" key="3">
    <source>
        <dbReference type="Proteomes" id="UP000501726"/>
    </source>
</evidence>
<dbReference type="EMBL" id="AP021889">
    <property type="protein sequence ID" value="BBP45647.1"/>
    <property type="molecule type" value="Genomic_DNA"/>
</dbReference>
<name>A0A6F8PUE2_9GAMM</name>
<evidence type="ECO:0000313" key="2">
    <source>
        <dbReference type="EMBL" id="BBP45647.1"/>
    </source>
</evidence>
<dbReference type="SUPFAM" id="SSF47819">
    <property type="entry name" value="HRDC-like"/>
    <property type="match status" value="2"/>
</dbReference>
<dbReference type="KEGG" id="tse:THMIRHAS_10200"/>
<dbReference type="RefSeq" id="WP_173271530.1">
    <property type="nucleotide sequence ID" value="NZ_AP021889.1"/>
</dbReference>
<protein>
    <submittedName>
        <fullName evidence="2">Ribonuclease D</fullName>
    </submittedName>
</protein>
<dbReference type="SUPFAM" id="SSF53098">
    <property type="entry name" value="Ribonuclease H-like"/>
    <property type="match status" value="1"/>
</dbReference>
<dbReference type="GO" id="GO:0003676">
    <property type="term" value="F:nucleic acid binding"/>
    <property type="evidence" value="ECO:0007669"/>
    <property type="project" value="InterPro"/>
</dbReference>
<feature type="domain" description="HRDC" evidence="1">
    <location>
        <begin position="229"/>
        <end position="309"/>
    </location>
</feature>
<dbReference type="CDD" id="cd06142">
    <property type="entry name" value="RNaseD_exo"/>
    <property type="match status" value="1"/>
</dbReference>
<dbReference type="InterPro" id="IPR044876">
    <property type="entry name" value="HRDC_dom_sf"/>
</dbReference>
<dbReference type="Gene3D" id="1.10.150.80">
    <property type="entry name" value="HRDC domain"/>
    <property type="match status" value="1"/>
</dbReference>
<dbReference type="InterPro" id="IPR036397">
    <property type="entry name" value="RNaseH_sf"/>
</dbReference>